<keyword evidence="3" id="KW-0804">Transcription</keyword>
<dbReference type="RefSeq" id="WP_150459358.1">
    <property type="nucleotide sequence ID" value="NZ_VYKK01000026.1"/>
</dbReference>
<feature type="domain" description="HTH tetR-type" evidence="5">
    <location>
        <begin position="6"/>
        <end position="66"/>
    </location>
</feature>
<dbReference type="OrthoDB" id="9795242at2"/>
<dbReference type="Pfam" id="PF16925">
    <property type="entry name" value="TetR_C_13"/>
    <property type="match status" value="1"/>
</dbReference>
<dbReference type="Pfam" id="PF00440">
    <property type="entry name" value="TetR_N"/>
    <property type="match status" value="1"/>
</dbReference>
<name>A0A5J5FYK0_9BACL</name>
<accession>A0A5J5FYK0</accession>
<organism evidence="6 7">
    <name type="scientific">Paenibacillus spiritus</name>
    <dbReference type="NCBI Taxonomy" id="2496557"/>
    <lineage>
        <taxon>Bacteria</taxon>
        <taxon>Bacillati</taxon>
        <taxon>Bacillota</taxon>
        <taxon>Bacilli</taxon>
        <taxon>Bacillales</taxon>
        <taxon>Paenibacillaceae</taxon>
        <taxon>Paenibacillus</taxon>
    </lineage>
</organism>
<evidence type="ECO:0000313" key="7">
    <source>
        <dbReference type="Proteomes" id="UP000367750"/>
    </source>
</evidence>
<sequence length="193" mass="21754">MARQREFDEEKALTAAMELFWEKGFEAASLSELTSRMGIQKPSLYAAYGDKKGLFEAALRKYTSAHAAQIRSSLQSVPSVKKAFRVLFGELVVQGRGESANWGCFCINSMVEMAPHDEKFEILTREHQMYLSVIFEETIERGQRTGELEPQLDAKRLAQTLVVSLIGLTVILKSRPERAFVDRSVEGILAMLF</sequence>
<dbReference type="InterPro" id="IPR001647">
    <property type="entry name" value="HTH_TetR"/>
</dbReference>
<protein>
    <submittedName>
        <fullName evidence="6">TetR/AcrR family transcriptional regulator</fullName>
    </submittedName>
</protein>
<evidence type="ECO:0000256" key="4">
    <source>
        <dbReference type="PROSITE-ProRule" id="PRU00335"/>
    </source>
</evidence>
<dbReference type="PANTHER" id="PTHR47506:SF10">
    <property type="entry name" value="TRANSCRIPTIONAL REGULATORY PROTEIN"/>
    <property type="match status" value="1"/>
</dbReference>
<comment type="caution">
    <text evidence="6">The sequence shown here is derived from an EMBL/GenBank/DDBJ whole genome shotgun (WGS) entry which is preliminary data.</text>
</comment>
<keyword evidence="7" id="KW-1185">Reference proteome</keyword>
<evidence type="ECO:0000313" key="6">
    <source>
        <dbReference type="EMBL" id="KAA8998828.1"/>
    </source>
</evidence>
<gene>
    <name evidence="6" type="ORF">F4V43_16510</name>
</gene>
<dbReference type="SUPFAM" id="SSF46689">
    <property type="entry name" value="Homeodomain-like"/>
    <property type="match status" value="1"/>
</dbReference>
<feature type="DNA-binding region" description="H-T-H motif" evidence="4">
    <location>
        <begin position="29"/>
        <end position="48"/>
    </location>
</feature>
<dbReference type="EMBL" id="VYKK01000026">
    <property type="protein sequence ID" value="KAA8998828.1"/>
    <property type="molecule type" value="Genomic_DNA"/>
</dbReference>
<evidence type="ECO:0000256" key="1">
    <source>
        <dbReference type="ARBA" id="ARBA00023015"/>
    </source>
</evidence>
<dbReference type="InterPro" id="IPR011075">
    <property type="entry name" value="TetR_C"/>
</dbReference>
<keyword evidence="1" id="KW-0805">Transcription regulation</keyword>
<dbReference type="SUPFAM" id="SSF48498">
    <property type="entry name" value="Tetracyclin repressor-like, C-terminal domain"/>
    <property type="match status" value="1"/>
</dbReference>
<reference evidence="6 7" key="1">
    <citation type="submission" date="2019-09" db="EMBL/GenBank/DDBJ databases">
        <title>Bacillus ochoae sp. nov., Paenibacillus whitsoniae sp. nov., Paenibacillus spiritus sp. nov. Isolated from the Mars Exploration Rover during spacecraft assembly.</title>
        <authorList>
            <person name="Seuylemezian A."/>
            <person name="Vaishampayan P."/>
        </authorList>
    </citation>
    <scope>NUCLEOTIDE SEQUENCE [LARGE SCALE GENOMIC DNA]</scope>
    <source>
        <strain evidence="6 7">MER_111</strain>
    </source>
</reference>
<dbReference type="PRINTS" id="PR00455">
    <property type="entry name" value="HTHTETR"/>
</dbReference>
<proteinExistence type="predicted"/>
<dbReference type="Gene3D" id="1.10.10.60">
    <property type="entry name" value="Homeodomain-like"/>
    <property type="match status" value="1"/>
</dbReference>
<dbReference type="InterPro" id="IPR036271">
    <property type="entry name" value="Tet_transcr_reg_TetR-rel_C_sf"/>
</dbReference>
<keyword evidence="2 4" id="KW-0238">DNA-binding</keyword>
<dbReference type="GO" id="GO:0003677">
    <property type="term" value="F:DNA binding"/>
    <property type="evidence" value="ECO:0007669"/>
    <property type="project" value="UniProtKB-UniRule"/>
</dbReference>
<dbReference type="Proteomes" id="UP000367750">
    <property type="component" value="Unassembled WGS sequence"/>
</dbReference>
<dbReference type="InterPro" id="IPR009057">
    <property type="entry name" value="Homeodomain-like_sf"/>
</dbReference>
<dbReference type="PANTHER" id="PTHR47506">
    <property type="entry name" value="TRANSCRIPTIONAL REGULATORY PROTEIN"/>
    <property type="match status" value="1"/>
</dbReference>
<evidence type="ECO:0000256" key="3">
    <source>
        <dbReference type="ARBA" id="ARBA00023163"/>
    </source>
</evidence>
<evidence type="ECO:0000256" key="2">
    <source>
        <dbReference type="ARBA" id="ARBA00023125"/>
    </source>
</evidence>
<dbReference type="AlphaFoldDB" id="A0A5J5FYK0"/>
<dbReference type="PROSITE" id="PS50977">
    <property type="entry name" value="HTH_TETR_2"/>
    <property type="match status" value="1"/>
</dbReference>
<dbReference type="Gene3D" id="1.10.357.10">
    <property type="entry name" value="Tetracycline Repressor, domain 2"/>
    <property type="match status" value="1"/>
</dbReference>
<evidence type="ECO:0000259" key="5">
    <source>
        <dbReference type="PROSITE" id="PS50977"/>
    </source>
</evidence>